<gene>
    <name evidence="13" type="ORF">CUNI_LOCUS17494</name>
</gene>
<comment type="caution">
    <text evidence="13">The sequence shown here is derived from an EMBL/GenBank/DDBJ whole genome shotgun (WGS) entry which is preliminary data.</text>
</comment>
<keyword evidence="3" id="KW-0547">Nucleotide-binding</keyword>
<dbReference type="Proteomes" id="UP000678393">
    <property type="component" value="Unassembled WGS sequence"/>
</dbReference>
<keyword evidence="5" id="KW-0238">DNA-binding</keyword>
<comment type="subcellular location">
    <subcellularLocation>
        <location evidence="1">Nucleus</location>
    </subcellularLocation>
</comment>
<dbReference type="PANTHER" id="PTHR46765">
    <property type="entry name" value="P-LOOP CONTAINING NUCLEOSIDE TRIPHOSPHATE HYDROLASES SUPERFAMILY PROTEIN"/>
    <property type="match status" value="1"/>
</dbReference>
<evidence type="ECO:0000259" key="12">
    <source>
        <dbReference type="SMART" id="SM00382"/>
    </source>
</evidence>
<dbReference type="InterPro" id="IPR003959">
    <property type="entry name" value="ATPase_AAA_core"/>
</dbReference>
<dbReference type="FunFam" id="1.10.8.60:FF:000074">
    <property type="entry name" value="Chromosome transmission fidelity protein 18"/>
    <property type="match status" value="1"/>
</dbReference>
<sequence length="948" mass="108927">MDDSFELEYADELEVLDDSLIEPVNYVPPKSKRSLQFETPNRKTNRPAREHLKDKNDSFTQELNADIHDEWESFPSSPLSVPADVEFDQNTTRKRGQSILEQDEDDDLNPLRTLGFLRKRPCLKDLQENTDDNRNKHGENVQATALIEQIQQHRNAWNTQNKLLQTTQAGSQARLNDAEDLDRPRVHKRIPKCDFMSAVGYDGQRVYMKLWNEDVLEAEFSSVGGDARSSSLLTVPVCVMKEQLEEKQSRKMLQEVEEAEERIMSENMETEHLVAGEEQGVHQITEITEDMKSLWVDKYAPQKYTELLSEESINRSLLHWMKLWDYVVFGKNVPKPMKKGDNAKFKEKFKSKKFNAEVLEELDKHNCPQQKIALLCGPPGLGKTTLAHIVARHAGYNAVEMNASDDRSVEAFRNKLEAATQMKSVIEADPRPNCLIIDEIDGAPAPAINVLLNTIKKSENEAAASANKKKKNVGTLLRPIICVCNDQYVPALRQLRQMALVLNFPQTESSRLASRLYEVVREEKLKTDMNALLALCERTGNDVRSCLNTLQFVRQKQKELTLRDIQTMSIGQKDTQKSLFSVWHEVFAMPRAKKNQFISIQEMLEGKQENKQTTNITPQARFQHILDVCQSSGEFERILQGLYENYLEAKSKDPHLNGLNLANEWLCFADLTMHYTARCQDYSVMKFNSFLPVVFHFLYASYSPPRIQFPHMQTDANQKLLKANNLLSTMISDMTPIVRKFNNPRSLVLDLLPPLLDILQPTLRPVNTQLYSSREKEELSSVVRIMIAYNMTYIQEKTPDGQYVYSLDPNVEEIVKFPGMKQRKQLTYAAKQMIAREIGLEKLRKSEKSDTKQIQATEKPVQARKANPVVPNHLQKLEAKSLAPEKSAFNFFGNFLKTKRVKSVPEETAQEPKEEKPKKELLDTVIWFHFKEGFSNAVRRNVLVQDFL</sequence>
<evidence type="ECO:0000256" key="9">
    <source>
        <dbReference type="ARBA" id="ARBA00069525"/>
    </source>
</evidence>
<name>A0A8S3ZYN7_9EUPU</name>
<dbReference type="AlphaFoldDB" id="A0A8S3ZYN7"/>
<proteinExistence type="inferred from homology"/>
<accession>A0A8S3ZYN7</accession>
<dbReference type="InterPro" id="IPR047854">
    <property type="entry name" value="RFC_lid"/>
</dbReference>
<evidence type="ECO:0000256" key="11">
    <source>
        <dbReference type="SAM" id="MobiDB-lite"/>
    </source>
</evidence>
<dbReference type="Gene3D" id="1.10.8.60">
    <property type="match status" value="1"/>
</dbReference>
<keyword evidence="14" id="KW-1185">Reference proteome</keyword>
<dbReference type="GO" id="GO:0016887">
    <property type="term" value="F:ATP hydrolysis activity"/>
    <property type="evidence" value="ECO:0007669"/>
    <property type="project" value="InterPro"/>
</dbReference>
<dbReference type="GO" id="GO:0006260">
    <property type="term" value="P:DNA replication"/>
    <property type="evidence" value="ECO:0007669"/>
    <property type="project" value="UniProtKB-KW"/>
</dbReference>
<dbReference type="SUPFAM" id="SSF52540">
    <property type="entry name" value="P-loop containing nucleoside triphosphate hydrolases"/>
    <property type="match status" value="1"/>
</dbReference>
<dbReference type="Pfam" id="PF00004">
    <property type="entry name" value="AAA"/>
    <property type="match status" value="1"/>
</dbReference>
<keyword evidence="6" id="KW-0539">Nucleus</keyword>
<feature type="region of interest" description="Disordered" evidence="11">
    <location>
        <begin position="30"/>
        <end position="56"/>
    </location>
</feature>
<evidence type="ECO:0000256" key="10">
    <source>
        <dbReference type="SAM" id="Coils"/>
    </source>
</evidence>
<dbReference type="InterPro" id="IPR003593">
    <property type="entry name" value="AAA+_ATPase"/>
</dbReference>
<evidence type="ECO:0000256" key="8">
    <source>
        <dbReference type="ARBA" id="ARBA00043975"/>
    </source>
</evidence>
<evidence type="ECO:0000256" key="4">
    <source>
        <dbReference type="ARBA" id="ARBA00022840"/>
    </source>
</evidence>
<dbReference type="FunFam" id="3.40.50.300:FF:001083">
    <property type="entry name" value="Chromosome transmission fidelity factor 18"/>
    <property type="match status" value="1"/>
</dbReference>
<reference evidence="13" key="1">
    <citation type="submission" date="2021-04" db="EMBL/GenBank/DDBJ databases">
        <authorList>
            <consortium name="Molecular Ecology Group"/>
        </authorList>
    </citation>
    <scope>NUCLEOTIDE SEQUENCE</scope>
</reference>
<keyword evidence="2" id="KW-0235">DNA replication</keyword>
<evidence type="ECO:0000313" key="14">
    <source>
        <dbReference type="Proteomes" id="UP000678393"/>
    </source>
</evidence>
<dbReference type="GO" id="GO:0005634">
    <property type="term" value="C:nucleus"/>
    <property type="evidence" value="ECO:0007669"/>
    <property type="project" value="UniProtKB-SubCell"/>
</dbReference>
<evidence type="ECO:0000313" key="13">
    <source>
        <dbReference type="EMBL" id="CAG5131936.1"/>
    </source>
</evidence>
<protein>
    <recommendedName>
        <fullName evidence="9">Chromosome transmission fidelity protein 18 homolog</fullName>
    </recommendedName>
</protein>
<evidence type="ECO:0000256" key="1">
    <source>
        <dbReference type="ARBA" id="ARBA00004123"/>
    </source>
</evidence>
<evidence type="ECO:0000256" key="3">
    <source>
        <dbReference type="ARBA" id="ARBA00022741"/>
    </source>
</evidence>
<feature type="coiled-coil region" evidence="10">
    <location>
        <begin position="242"/>
        <end position="269"/>
    </location>
</feature>
<organism evidence="13 14">
    <name type="scientific">Candidula unifasciata</name>
    <dbReference type="NCBI Taxonomy" id="100452"/>
    <lineage>
        <taxon>Eukaryota</taxon>
        <taxon>Metazoa</taxon>
        <taxon>Spiralia</taxon>
        <taxon>Lophotrochozoa</taxon>
        <taxon>Mollusca</taxon>
        <taxon>Gastropoda</taxon>
        <taxon>Heterobranchia</taxon>
        <taxon>Euthyneura</taxon>
        <taxon>Panpulmonata</taxon>
        <taxon>Eupulmonata</taxon>
        <taxon>Stylommatophora</taxon>
        <taxon>Helicina</taxon>
        <taxon>Helicoidea</taxon>
        <taxon>Geomitridae</taxon>
        <taxon>Candidula</taxon>
    </lineage>
</organism>
<keyword evidence="7" id="KW-0131">Cell cycle</keyword>
<evidence type="ECO:0000256" key="6">
    <source>
        <dbReference type="ARBA" id="ARBA00023242"/>
    </source>
</evidence>
<comment type="similarity">
    <text evidence="8">Belongs to the activator 1 small subunits family. CTF18 subfamily.</text>
</comment>
<dbReference type="PANTHER" id="PTHR46765:SF1">
    <property type="entry name" value="P-LOOP CONTAINING NUCLEOSIDE TRIPHOSPHATE HYDROLASES SUPERFAMILY PROTEIN"/>
    <property type="match status" value="1"/>
</dbReference>
<feature type="region of interest" description="Disordered" evidence="11">
    <location>
        <begin position="846"/>
        <end position="865"/>
    </location>
</feature>
<dbReference type="CDD" id="cd00009">
    <property type="entry name" value="AAA"/>
    <property type="match status" value="1"/>
</dbReference>
<dbReference type="GO" id="GO:0003677">
    <property type="term" value="F:DNA binding"/>
    <property type="evidence" value="ECO:0007669"/>
    <property type="project" value="UniProtKB-KW"/>
</dbReference>
<evidence type="ECO:0000256" key="5">
    <source>
        <dbReference type="ARBA" id="ARBA00023125"/>
    </source>
</evidence>
<keyword evidence="10" id="KW-0175">Coiled coil</keyword>
<evidence type="ECO:0000256" key="2">
    <source>
        <dbReference type="ARBA" id="ARBA00022705"/>
    </source>
</evidence>
<evidence type="ECO:0000256" key="7">
    <source>
        <dbReference type="ARBA" id="ARBA00023306"/>
    </source>
</evidence>
<keyword evidence="4" id="KW-0067">ATP-binding</keyword>
<dbReference type="EMBL" id="CAJHNH020004968">
    <property type="protein sequence ID" value="CAG5131936.1"/>
    <property type="molecule type" value="Genomic_DNA"/>
</dbReference>
<dbReference type="GO" id="GO:0005524">
    <property type="term" value="F:ATP binding"/>
    <property type="evidence" value="ECO:0007669"/>
    <property type="project" value="UniProtKB-KW"/>
</dbReference>
<dbReference type="Gene3D" id="3.40.50.300">
    <property type="entry name" value="P-loop containing nucleotide triphosphate hydrolases"/>
    <property type="match status" value="1"/>
</dbReference>
<dbReference type="CDD" id="cd18140">
    <property type="entry name" value="HLD_clamp_RFC"/>
    <property type="match status" value="1"/>
</dbReference>
<dbReference type="InterPro" id="IPR027417">
    <property type="entry name" value="P-loop_NTPase"/>
</dbReference>
<dbReference type="OrthoDB" id="2195431at2759"/>
<feature type="compositionally biased region" description="Basic and acidic residues" evidence="11">
    <location>
        <begin position="47"/>
        <end position="56"/>
    </location>
</feature>
<dbReference type="InterPro" id="IPR053016">
    <property type="entry name" value="CTF18-RFC_complex"/>
</dbReference>
<feature type="domain" description="AAA+ ATPase" evidence="12">
    <location>
        <begin position="369"/>
        <end position="504"/>
    </location>
</feature>
<dbReference type="GO" id="GO:0005737">
    <property type="term" value="C:cytoplasm"/>
    <property type="evidence" value="ECO:0007669"/>
    <property type="project" value="UniProtKB-ARBA"/>
</dbReference>
<dbReference type="SMART" id="SM00382">
    <property type="entry name" value="AAA"/>
    <property type="match status" value="1"/>
</dbReference>